<dbReference type="PROSITE" id="PS00622">
    <property type="entry name" value="HTH_LUXR_1"/>
    <property type="match status" value="1"/>
</dbReference>
<reference evidence="6" key="1">
    <citation type="journal article" date="2019" name="Mol. Phylogenet. Evol.">
        <title>Morphological evolution and classification of the red algal order Ceramiales inferred using plastid phylogenomics.</title>
        <authorList>
            <person name="Diaz-Tapia P."/>
            <person name="Pasella M.M."/>
            <person name="Verbruggen H."/>
            <person name="Maggs C.A."/>
        </authorList>
    </citation>
    <scope>NUCLEOTIDE SEQUENCE</scope>
    <source>
        <strain evidence="6">PD2933</strain>
    </source>
</reference>
<dbReference type="PANTHER" id="PTHR43547">
    <property type="entry name" value="TWO-COMPONENT HISTIDINE KINASE"/>
    <property type="match status" value="1"/>
</dbReference>
<dbReference type="SUPFAM" id="SSF52172">
    <property type="entry name" value="CheY-like"/>
    <property type="match status" value="1"/>
</dbReference>
<dbReference type="GO" id="GO:0000155">
    <property type="term" value="F:phosphorelay sensor kinase activity"/>
    <property type="evidence" value="ECO:0007669"/>
    <property type="project" value="TreeGrafter"/>
</dbReference>
<keyword evidence="1 3" id="KW-0597">Phosphoprotein</keyword>
<feature type="domain" description="Response regulatory" evidence="5">
    <location>
        <begin position="6"/>
        <end position="122"/>
    </location>
</feature>
<dbReference type="AlphaFoldDB" id="A0A4D6WKW6"/>
<dbReference type="CDD" id="cd06170">
    <property type="entry name" value="LuxR_C_like"/>
    <property type="match status" value="1"/>
</dbReference>
<keyword evidence="2" id="KW-0238">DNA-binding</keyword>
<name>A0A4D6WKW6_9FLOR</name>
<accession>A0A4D6WKW6</accession>
<dbReference type="SMART" id="SM00421">
    <property type="entry name" value="HTH_LUXR"/>
    <property type="match status" value="1"/>
</dbReference>
<evidence type="ECO:0000256" key="2">
    <source>
        <dbReference type="ARBA" id="ARBA00023125"/>
    </source>
</evidence>
<dbReference type="InterPro" id="IPR036388">
    <property type="entry name" value="WH-like_DNA-bd_sf"/>
</dbReference>
<dbReference type="InterPro" id="IPR016032">
    <property type="entry name" value="Sig_transdc_resp-reg_C-effctor"/>
</dbReference>
<feature type="modified residue" description="4-aspartylphosphate" evidence="3">
    <location>
        <position position="55"/>
    </location>
</feature>
<evidence type="ECO:0000313" key="6">
    <source>
        <dbReference type="EMBL" id="QCI04233.1"/>
    </source>
</evidence>
<feature type="domain" description="HTH luxR-type" evidence="4">
    <location>
        <begin position="142"/>
        <end position="207"/>
    </location>
</feature>
<dbReference type="EMBL" id="MK814609">
    <property type="protein sequence ID" value="QCI04233.1"/>
    <property type="molecule type" value="Genomic_DNA"/>
</dbReference>
<dbReference type="Gene3D" id="1.10.10.10">
    <property type="entry name" value="Winged helix-like DNA-binding domain superfamily/Winged helix DNA-binding domain"/>
    <property type="match status" value="1"/>
</dbReference>
<dbReference type="InterPro" id="IPR001789">
    <property type="entry name" value="Sig_transdc_resp-reg_receiver"/>
</dbReference>
<evidence type="ECO:0008006" key="7">
    <source>
        <dbReference type="Google" id="ProtNLM"/>
    </source>
</evidence>
<dbReference type="PRINTS" id="PR00038">
    <property type="entry name" value="HTHLUXR"/>
</dbReference>
<dbReference type="PANTHER" id="PTHR43547:SF2">
    <property type="entry name" value="HYBRID SIGNAL TRANSDUCTION HISTIDINE KINASE C"/>
    <property type="match status" value="1"/>
</dbReference>
<dbReference type="InterPro" id="IPR000792">
    <property type="entry name" value="Tscrpt_reg_LuxR_C"/>
</dbReference>
<dbReference type="Pfam" id="PF00196">
    <property type="entry name" value="GerE"/>
    <property type="match status" value="1"/>
</dbReference>
<geneLocation type="plastid" evidence="6"/>
<dbReference type="SMART" id="SM00448">
    <property type="entry name" value="REC"/>
    <property type="match status" value="1"/>
</dbReference>
<evidence type="ECO:0000256" key="3">
    <source>
        <dbReference type="PROSITE-ProRule" id="PRU00169"/>
    </source>
</evidence>
<keyword evidence="6" id="KW-0934">Plastid</keyword>
<dbReference type="SUPFAM" id="SSF46894">
    <property type="entry name" value="C-terminal effector domain of the bipartite response regulators"/>
    <property type="match status" value="1"/>
</dbReference>
<dbReference type="PROSITE" id="PS50110">
    <property type="entry name" value="RESPONSE_REGULATORY"/>
    <property type="match status" value="1"/>
</dbReference>
<protein>
    <recommendedName>
        <fullName evidence="7">TctD-like protein</fullName>
    </recommendedName>
</protein>
<proteinExistence type="predicted"/>
<dbReference type="Pfam" id="PF00072">
    <property type="entry name" value="Response_reg"/>
    <property type="match status" value="1"/>
</dbReference>
<organism evidence="6">
    <name type="scientific">Anotrichium furcellatum</name>
    <dbReference type="NCBI Taxonomy" id="41999"/>
    <lineage>
        <taxon>Eukaryota</taxon>
        <taxon>Rhodophyta</taxon>
        <taxon>Florideophyceae</taxon>
        <taxon>Rhodymeniophycidae</taxon>
        <taxon>Ceramiales</taxon>
        <taxon>Ceramiaceae</taxon>
        <taxon>Anotrichium</taxon>
    </lineage>
</organism>
<reference evidence="6" key="2">
    <citation type="submission" date="2019-04" db="EMBL/GenBank/DDBJ databases">
        <authorList>
            <person name="Pasella M."/>
        </authorList>
    </citation>
    <scope>NUCLEOTIDE SEQUENCE</scope>
    <source>
        <strain evidence="6">PD2933</strain>
    </source>
</reference>
<dbReference type="PROSITE" id="PS50043">
    <property type="entry name" value="HTH_LUXR_2"/>
    <property type="match status" value="1"/>
</dbReference>
<evidence type="ECO:0000259" key="5">
    <source>
        <dbReference type="PROSITE" id="PS50110"/>
    </source>
</evidence>
<dbReference type="GO" id="GO:0003677">
    <property type="term" value="F:DNA binding"/>
    <property type="evidence" value="ECO:0007669"/>
    <property type="project" value="UniProtKB-KW"/>
</dbReference>
<evidence type="ECO:0000259" key="4">
    <source>
        <dbReference type="PROSITE" id="PS50043"/>
    </source>
</evidence>
<dbReference type="Gene3D" id="3.40.50.2300">
    <property type="match status" value="1"/>
</dbReference>
<gene>
    <name evidence="6" type="primary">ycf29</name>
</gene>
<dbReference type="GO" id="GO:0006355">
    <property type="term" value="P:regulation of DNA-templated transcription"/>
    <property type="evidence" value="ECO:0007669"/>
    <property type="project" value="InterPro"/>
</dbReference>
<sequence>MAYIKRLLIVDDDSNLTQMLAKYLLSEGFIVDIANDVYSALVLIKYNRPHLIISDIIMARLNGYDFIKVLKKDKNLCMIPVIFLTAKGMTKDRIKGYKLGCHAYIAKPFDPKELLSIIFNVFNQFKLAYEYNKYYINQVYQNNKFLTSLTSREKSVLSLLMIGHTNKEIGYSLNISIRNVEKNVSRLLYKTGTRNRTELLKFFVDNNLKFEGE</sequence>
<dbReference type="InterPro" id="IPR011006">
    <property type="entry name" value="CheY-like_superfamily"/>
</dbReference>
<evidence type="ECO:0000256" key="1">
    <source>
        <dbReference type="ARBA" id="ARBA00022553"/>
    </source>
</evidence>